<reference evidence="1 2" key="1">
    <citation type="submission" date="2021-07" db="EMBL/GenBank/DDBJ databases">
        <authorList>
            <person name="Imarazene B."/>
            <person name="Zahm M."/>
            <person name="Klopp C."/>
            <person name="Cabau C."/>
            <person name="Beille S."/>
            <person name="Jouanno E."/>
            <person name="Castinel A."/>
            <person name="Lluch J."/>
            <person name="Gil L."/>
            <person name="Kuchtly C."/>
            <person name="Lopez Roques C."/>
            <person name="Donnadieu C."/>
            <person name="Parrinello H."/>
            <person name="Journot L."/>
            <person name="Du K."/>
            <person name="Schartl M."/>
            <person name="Retaux S."/>
            <person name="Guiguen Y."/>
        </authorList>
    </citation>
    <scope>NUCLEOTIDE SEQUENCE [LARGE SCALE GENOMIC DNA]</scope>
    <source>
        <strain evidence="1">Pach_M1</strain>
        <tissue evidence="1">Testis</tissue>
    </source>
</reference>
<dbReference type="EMBL" id="JAICCE010000001">
    <property type="protein sequence ID" value="KAG9282428.1"/>
    <property type="molecule type" value="Genomic_DNA"/>
</dbReference>
<proteinExistence type="predicted"/>
<dbReference type="AlphaFoldDB" id="A0A8T2MDI5"/>
<gene>
    <name evidence="1" type="ORF">AMEX_G1090</name>
</gene>
<evidence type="ECO:0000313" key="2">
    <source>
        <dbReference type="Proteomes" id="UP000752171"/>
    </source>
</evidence>
<accession>A0A8T2MDI5</accession>
<dbReference type="Proteomes" id="UP000752171">
    <property type="component" value="Unassembled WGS sequence"/>
</dbReference>
<organism evidence="1 2">
    <name type="scientific">Astyanax mexicanus</name>
    <name type="common">Blind cave fish</name>
    <name type="synonym">Astyanax fasciatus mexicanus</name>
    <dbReference type="NCBI Taxonomy" id="7994"/>
    <lineage>
        <taxon>Eukaryota</taxon>
        <taxon>Metazoa</taxon>
        <taxon>Chordata</taxon>
        <taxon>Craniata</taxon>
        <taxon>Vertebrata</taxon>
        <taxon>Euteleostomi</taxon>
        <taxon>Actinopterygii</taxon>
        <taxon>Neopterygii</taxon>
        <taxon>Teleostei</taxon>
        <taxon>Ostariophysi</taxon>
        <taxon>Characiformes</taxon>
        <taxon>Characoidei</taxon>
        <taxon>Acestrorhamphidae</taxon>
        <taxon>Acestrorhamphinae</taxon>
        <taxon>Astyanax</taxon>
    </lineage>
</organism>
<evidence type="ECO:0000313" key="1">
    <source>
        <dbReference type="EMBL" id="KAG9282428.1"/>
    </source>
</evidence>
<sequence length="333" mass="37422">MCLRGCIVFFGGIEPTMASSSPSLPSRKKRCQYRPFNNDDADSNNPTSSHSDTGLPALLMLIIHGDYIRAGGPYCRHQFRNTCVLDSILAAFHVCYIKFQNVRLLLESNATFKVMMSYLNAANYEDAKGLWLRSLIKFDKIIIDILGTVKDHFPVLAKLVCAEVDYFQETPDDSPVYQTTMSKFRALGDLKALGRADDPTMILVVPKVVNLPLLVEDEIKRTFKLQFLLLGKENHMVMCFNFLENLWILYDNNPALRSFCPFNLEDRNRYMICWAGYINTTQADVQNNASPETGVGAQPFNCGSFGQQEDPEEFMKEILASLGALACDSSGSE</sequence>
<name>A0A8T2MDI5_ASTMX</name>
<protein>
    <submittedName>
        <fullName evidence="1">Uncharacterized protein</fullName>
    </submittedName>
</protein>
<comment type="caution">
    <text evidence="1">The sequence shown here is derived from an EMBL/GenBank/DDBJ whole genome shotgun (WGS) entry which is preliminary data.</text>
</comment>